<organism evidence="4 5">
    <name type="scientific">Colletotrichum spaethianum</name>
    <dbReference type="NCBI Taxonomy" id="700344"/>
    <lineage>
        <taxon>Eukaryota</taxon>
        <taxon>Fungi</taxon>
        <taxon>Dikarya</taxon>
        <taxon>Ascomycota</taxon>
        <taxon>Pezizomycotina</taxon>
        <taxon>Sordariomycetes</taxon>
        <taxon>Hypocreomycetidae</taxon>
        <taxon>Glomerellales</taxon>
        <taxon>Glomerellaceae</taxon>
        <taxon>Colletotrichum</taxon>
        <taxon>Colletotrichum spaethianum species complex</taxon>
    </lineage>
</organism>
<dbReference type="Proteomes" id="UP001055115">
    <property type="component" value="Unassembled WGS sequence"/>
</dbReference>
<evidence type="ECO:0000259" key="3">
    <source>
        <dbReference type="PROSITE" id="PS51212"/>
    </source>
</evidence>
<gene>
    <name evidence="4" type="ORF">ColSpa_04705</name>
</gene>
<dbReference type="PANTHER" id="PTHR45964:SF5">
    <property type="entry name" value="WSCD FAMILY MEMBER CG9164"/>
    <property type="match status" value="1"/>
</dbReference>
<dbReference type="SMART" id="SM00321">
    <property type="entry name" value="WSC"/>
    <property type="match status" value="3"/>
</dbReference>
<evidence type="ECO:0000256" key="1">
    <source>
        <dbReference type="ARBA" id="ARBA00022737"/>
    </source>
</evidence>
<evidence type="ECO:0000313" key="4">
    <source>
        <dbReference type="EMBL" id="GKT44524.1"/>
    </source>
</evidence>
<evidence type="ECO:0000313" key="5">
    <source>
        <dbReference type="Proteomes" id="UP001055115"/>
    </source>
</evidence>
<dbReference type="Pfam" id="PF01822">
    <property type="entry name" value="WSC"/>
    <property type="match status" value="3"/>
</dbReference>
<dbReference type="GeneID" id="73325507"/>
<comment type="caution">
    <text evidence="4">The sequence shown here is derived from an EMBL/GenBank/DDBJ whole genome shotgun (WGS) entry which is preliminary data.</text>
</comment>
<feature type="chain" id="PRO_5041405366" evidence="2">
    <location>
        <begin position="21"/>
        <end position="487"/>
    </location>
</feature>
<evidence type="ECO:0000256" key="2">
    <source>
        <dbReference type="SAM" id="SignalP"/>
    </source>
</evidence>
<dbReference type="AlphaFoldDB" id="A0AA37P7L4"/>
<dbReference type="PROSITE" id="PS51212">
    <property type="entry name" value="WSC"/>
    <property type="match status" value="3"/>
</dbReference>
<dbReference type="RefSeq" id="XP_049126874.1">
    <property type="nucleotide sequence ID" value="XM_049270917.1"/>
</dbReference>
<keyword evidence="5" id="KW-1185">Reference proteome</keyword>
<feature type="signal peptide" evidence="2">
    <location>
        <begin position="1"/>
        <end position="20"/>
    </location>
</feature>
<name>A0AA37P7L4_9PEZI</name>
<dbReference type="PANTHER" id="PTHR45964">
    <property type="entry name" value="WSCD FAMILY MEMBER CG9164"/>
    <property type="match status" value="1"/>
</dbReference>
<feature type="domain" description="WSC" evidence="3">
    <location>
        <begin position="74"/>
        <end position="167"/>
    </location>
</feature>
<accession>A0AA37P7L4</accession>
<protein>
    <submittedName>
        <fullName evidence="4">WSC domain-containing protein</fullName>
    </submittedName>
</protein>
<dbReference type="EMBL" id="BQXU01000010">
    <property type="protein sequence ID" value="GKT44524.1"/>
    <property type="molecule type" value="Genomic_DNA"/>
</dbReference>
<feature type="domain" description="WSC" evidence="3">
    <location>
        <begin position="285"/>
        <end position="377"/>
    </location>
</feature>
<sequence>MHAYSALSLVSFTLVTIASAASSRPGAINPIAPENAATNATTKRSVELVGRGTSVQRDVQKRSTNGICDTLASPWTYMGCFTDTTSGRVLDGDSYHGDDMSQEKCIAYCDGKGYSMAGVEWGRECYCGYLLDTSADKSPETDCSKPCAGNSDEVCGNGGRINVFTNGDAAPAILAASGDFTSLGCYSDHASARTLTTSISLPGNVRVSDCTTACANQGFQYAGLEFGKECFCGSSIQNGGAPIAAKSCNMACTADKTQYCGGRAAINIYKSSKPQTGGPSVIPDNWVALGCYTDSPSSRSLSYKIPSFDKFSAAQCVSQCAGLGYQFAGLEYGSECFCGNTIDNGNSPASSGCDMSCAGNRFDTCGGAGRINIYQAACQGTRDCHFGYGLIDEIDITSDKQCSDHCHANPNCQSYQLGVDYGQYFCNIFSYAIPVVRANANDNRCLSFKFYDSKSNGNQWGEVRRVQGMNDTLRKLAVGCRRGDNGL</sequence>
<keyword evidence="1" id="KW-0677">Repeat</keyword>
<dbReference type="InterPro" id="IPR002889">
    <property type="entry name" value="WSC_carb-bd"/>
</dbReference>
<reference evidence="4 5" key="1">
    <citation type="submission" date="2022-03" db="EMBL/GenBank/DDBJ databases">
        <title>Genome data of Colletotrichum spp.</title>
        <authorList>
            <person name="Utami Y.D."/>
            <person name="Hiruma K."/>
        </authorList>
    </citation>
    <scope>NUCLEOTIDE SEQUENCE [LARGE SCALE GENOMIC DNA]</scope>
    <source>
        <strain evidence="4 5">MAFF 239500</strain>
    </source>
</reference>
<dbReference type="InterPro" id="IPR051589">
    <property type="entry name" value="Sialate-O-sulfotransferase"/>
</dbReference>
<proteinExistence type="predicted"/>
<keyword evidence="2" id="KW-0732">Signal</keyword>
<feature type="domain" description="WSC" evidence="3">
    <location>
        <begin position="179"/>
        <end position="272"/>
    </location>
</feature>